<organism evidence="5 6">
    <name type="scientific">Microbacterium ulmi</name>
    <dbReference type="NCBI Taxonomy" id="179095"/>
    <lineage>
        <taxon>Bacteria</taxon>
        <taxon>Bacillati</taxon>
        <taxon>Actinomycetota</taxon>
        <taxon>Actinomycetes</taxon>
        <taxon>Micrococcales</taxon>
        <taxon>Microbacteriaceae</taxon>
        <taxon>Microbacterium</taxon>
    </lineage>
</organism>
<evidence type="ECO:0000256" key="2">
    <source>
        <dbReference type="ARBA" id="ARBA00023125"/>
    </source>
</evidence>
<dbReference type="PROSITE" id="PS50949">
    <property type="entry name" value="HTH_GNTR"/>
    <property type="match status" value="1"/>
</dbReference>
<dbReference type="InterPro" id="IPR036390">
    <property type="entry name" value="WH_DNA-bd_sf"/>
</dbReference>
<keyword evidence="1" id="KW-0805">Transcription regulation</keyword>
<dbReference type="SUPFAM" id="SSF48008">
    <property type="entry name" value="GntR ligand-binding domain-like"/>
    <property type="match status" value="1"/>
</dbReference>
<dbReference type="Pfam" id="PF00392">
    <property type="entry name" value="GntR"/>
    <property type="match status" value="1"/>
</dbReference>
<dbReference type="AlphaFoldDB" id="A0A7Y2LZX6"/>
<dbReference type="Pfam" id="PF07729">
    <property type="entry name" value="FCD"/>
    <property type="match status" value="1"/>
</dbReference>
<dbReference type="GO" id="GO:0003677">
    <property type="term" value="F:DNA binding"/>
    <property type="evidence" value="ECO:0007669"/>
    <property type="project" value="UniProtKB-KW"/>
</dbReference>
<evidence type="ECO:0000259" key="4">
    <source>
        <dbReference type="PROSITE" id="PS50949"/>
    </source>
</evidence>
<dbReference type="InterPro" id="IPR036388">
    <property type="entry name" value="WH-like_DNA-bd_sf"/>
</dbReference>
<dbReference type="CDD" id="cd07377">
    <property type="entry name" value="WHTH_GntR"/>
    <property type="match status" value="1"/>
</dbReference>
<protein>
    <submittedName>
        <fullName evidence="5">GntR family transcriptional regulator</fullName>
    </submittedName>
</protein>
<comment type="caution">
    <text evidence="5">The sequence shown here is derived from an EMBL/GenBank/DDBJ whole genome shotgun (WGS) entry which is preliminary data.</text>
</comment>
<dbReference type="InterPro" id="IPR000524">
    <property type="entry name" value="Tscrpt_reg_HTH_GntR"/>
</dbReference>
<evidence type="ECO:0000256" key="3">
    <source>
        <dbReference type="ARBA" id="ARBA00023163"/>
    </source>
</evidence>
<dbReference type="RefSeq" id="WP_167035706.1">
    <property type="nucleotide sequence ID" value="NZ_BAAANA010000002.1"/>
</dbReference>
<dbReference type="SUPFAM" id="SSF46785">
    <property type="entry name" value="Winged helix' DNA-binding domain"/>
    <property type="match status" value="1"/>
</dbReference>
<sequence>MVKTADAQSLAANVYARLRTAIMGGRYGSGARLLPSELAKEYDVSPTVVREALMRLAEQRLAVATPNRGFHVVNMTLVDMHDLVETRLINEVAALRLSVELGDVAWEAAVIAAYHEMAAYELDSEVWFDRHRAFHVALLTGCGNARLLSLCQDLIEVGDLYLRWSRQLATGTPVNVDWAERVLPGEHNAIMDAALARDADLAAAQYQAHVRRTETLAARAIANARGE</sequence>
<keyword evidence="6" id="KW-1185">Reference proteome</keyword>
<proteinExistence type="predicted"/>
<accession>A0A7Y2LZX6</accession>
<dbReference type="SMART" id="SM00895">
    <property type="entry name" value="FCD"/>
    <property type="match status" value="1"/>
</dbReference>
<keyword evidence="2" id="KW-0238">DNA-binding</keyword>
<dbReference type="InterPro" id="IPR011711">
    <property type="entry name" value="GntR_C"/>
</dbReference>
<dbReference type="Gene3D" id="1.10.10.10">
    <property type="entry name" value="Winged helix-like DNA-binding domain superfamily/Winged helix DNA-binding domain"/>
    <property type="match status" value="1"/>
</dbReference>
<dbReference type="GO" id="GO:0003700">
    <property type="term" value="F:DNA-binding transcription factor activity"/>
    <property type="evidence" value="ECO:0007669"/>
    <property type="project" value="InterPro"/>
</dbReference>
<evidence type="ECO:0000256" key="1">
    <source>
        <dbReference type="ARBA" id="ARBA00023015"/>
    </source>
</evidence>
<evidence type="ECO:0000313" key="5">
    <source>
        <dbReference type="EMBL" id="NNH03960.1"/>
    </source>
</evidence>
<dbReference type="SMART" id="SM00345">
    <property type="entry name" value="HTH_GNTR"/>
    <property type="match status" value="1"/>
</dbReference>
<gene>
    <name evidence="5" type="ORF">HLA99_08870</name>
</gene>
<dbReference type="Gene3D" id="1.20.120.530">
    <property type="entry name" value="GntR ligand-binding domain-like"/>
    <property type="match status" value="1"/>
</dbReference>
<dbReference type="InterPro" id="IPR008920">
    <property type="entry name" value="TF_FadR/GntR_C"/>
</dbReference>
<reference evidence="5 6" key="1">
    <citation type="submission" date="2020-05" db="EMBL/GenBank/DDBJ databases">
        <title>MicrobeNet Type strains.</title>
        <authorList>
            <person name="Nicholson A.C."/>
        </authorList>
    </citation>
    <scope>NUCLEOTIDE SEQUENCE [LARGE SCALE GENOMIC DNA]</scope>
    <source>
        <strain evidence="5 6">JCM 14282</strain>
    </source>
</reference>
<feature type="domain" description="HTH gntR-type" evidence="4">
    <location>
        <begin position="8"/>
        <end position="75"/>
    </location>
</feature>
<dbReference type="PANTHER" id="PTHR43537">
    <property type="entry name" value="TRANSCRIPTIONAL REGULATOR, GNTR FAMILY"/>
    <property type="match status" value="1"/>
</dbReference>
<dbReference type="EMBL" id="JABEMB010000010">
    <property type="protein sequence ID" value="NNH03960.1"/>
    <property type="molecule type" value="Genomic_DNA"/>
</dbReference>
<dbReference type="Proteomes" id="UP000543598">
    <property type="component" value="Unassembled WGS sequence"/>
</dbReference>
<dbReference type="PANTHER" id="PTHR43537:SF24">
    <property type="entry name" value="GLUCONATE OPERON TRANSCRIPTIONAL REPRESSOR"/>
    <property type="match status" value="1"/>
</dbReference>
<evidence type="ECO:0000313" key="6">
    <source>
        <dbReference type="Proteomes" id="UP000543598"/>
    </source>
</evidence>
<name>A0A7Y2LZX6_9MICO</name>
<keyword evidence="3" id="KW-0804">Transcription</keyword>